<name>V8NN18_OPHHA</name>
<dbReference type="GO" id="GO:0005096">
    <property type="term" value="F:GTPase activator activity"/>
    <property type="evidence" value="ECO:0007669"/>
    <property type="project" value="TreeGrafter"/>
</dbReference>
<evidence type="ECO:0000313" key="3">
    <source>
        <dbReference type="Proteomes" id="UP000018936"/>
    </source>
</evidence>
<accession>V8NN18</accession>
<dbReference type="AlphaFoldDB" id="V8NN18"/>
<feature type="non-terminal residue" evidence="2">
    <location>
        <position position="1"/>
    </location>
</feature>
<evidence type="ECO:0000259" key="1">
    <source>
        <dbReference type="Pfam" id="PF22286"/>
    </source>
</evidence>
<dbReference type="Proteomes" id="UP000018936">
    <property type="component" value="Unassembled WGS sequence"/>
</dbReference>
<dbReference type="EMBL" id="AZIM01002938">
    <property type="protein sequence ID" value="ETE63043.1"/>
    <property type="molecule type" value="Genomic_DNA"/>
</dbReference>
<protein>
    <submittedName>
        <fullName evidence="2">Rho GTPase-activating protein 20</fullName>
    </submittedName>
</protein>
<comment type="caution">
    <text evidence="2">The sequence shown here is derived from an EMBL/GenBank/DDBJ whole genome shotgun (WGS) entry which is preliminary data.</text>
</comment>
<dbReference type="Pfam" id="PF22286">
    <property type="entry name" value="RHG20_PH"/>
    <property type="match status" value="1"/>
</dbReference>
<dbReference type="PANTHER" id="PTHR23179:SF36">
    <property type="entry name" value="RHO-GAP DOMAIN-CONTAINING PROTEIN"/>
    <property type="match status" value="1"/>
</dbReference>
<evidence type="ECO:0000313" key="2">
    <source>
        <dbReference type="EMBL" id="ETE63043.1"/>
    </source>
</evidence>
<reference evidence="2 3" key="1">
    <citation type="journal article" date="2013" name="Proc. Natl. Acad. Sci. U.S.A.">
        <title>The king cobra genome reveals dynamic gene evolution and adaptation in the snake venom system.</title>
        <authorList>
            <person name="Vonk F.J."/>
            <person name="Casewell N.R."/>
            <person name="Henkel C.V."/>
            <person name="Heimberg A.M."/>
            <person name="Jansen H.J."/>
            <person name="McCleary R.J."/>
            <person name="Kerkkamp H.M."/>
            <person name="Vos R.A."/>
            <person name="Guerreiro I."/>
            <person name="Calvete J.J."/>
            <person name="Wuster W."/>
            <person name="Woods A.E."/>
            <person name="Logan J.M."/>
            <person name="Harrison R.A."/>
            <person name="Castoe T.A."/>
            <person name="de Koning A.P."/>
            <person name="Pollock D.D."/>
            <person name="Yandell M."/>
            <person name="Calderon D."/>
            <person name="Renjifo C."/>
            <person name="Currier R.B."/>
            <person name="Salgado D."/>
            <person name="Pla D."/>
            <person name="Sanz L."/>
            <person name="Hyder A.S."/>
            <person name="Ribeiro J.M."/>
            <person name="Arntzen J.W."/>
            <person name="van den Thillart G.E."/>
            <person name="Boetzer M."/>
            <person name="Pirovano W."/>
            <person name="Dirks R.P."/>
            <person name="Spaink H.P."/>
            <person name="Duboule D."/>
            <person name="McGlinn E."/>
            <person name="Kini R.M."/>
            <person name="Richardson M.K."/>
        </authorList>
    </citation>
    <scope>NUCLEOTIDE SEQUENCE</scope>
    <source>
        <tissue evidence="2">Blood</tissue>
    </source>
</reference>
<dbReference type="Gene3D" id="2.30.29.30">
    <property type="entry name" value="Pleckstrin-homology domain (PH domain)/Phosphotyrosine-binding domain (PTB)"/>
    <property type="match status" value="1"/>
</dbReference>
<gene>
    <name evidence="2" type="primary">ARHGAP20</name>
    <name evidence="2" type="ORF">L345_11198</name>
</gene>
<dbReference type="PANTHER" id="PTHR23179">
    <property type="entry name" value="T-CELL ACTIVATION RHO GTPASE ACTIVATING PROTEIN-RELATED"/>
    <property type="match status" value="1"/>
</dbReference>
<sequence length="178" mass="20017">MVSCPSDPILWPPLPCSGHQLHRVKQRQILALELDGDLTKREERDKEGPGRTTQIQAALFHSIREIILSSTHGDNGLPAGVFSNPNSIFILDGRVQLSLGLQTQERHLFLFSNMLIVAKSKSSSSLKLKKKVHLSEVWTGSCLSEVSEKKMSPDTSFVIGWPTVNYVVTFRFWQITYL</sequence>
<keyword evidence="3" id="KW-1185">Reference proteome</keyword>
<organism evidence="2 3">
    <name type="scientific">Ophiophagus hannah</name>
    <name type="common">King cobra</name>
    <name type="synonym">Naja hannah</name>
    <dbReference type="NCBI Taxonomy" id="8665"/>
    <lineage>
        <taxon>Eukaryota</taxon>
        <taxon>Metazoa</taxon>
        <taxon>Chordata</taxon>
        <taxon>Craniata</taxon>
        <taxon>Vertebrata</taxon>
        <taxon>Euteleostomi</taxon>
        <taxon>Lepidosauria</taxon>
        <taxon>Squamata</taxon>
        <taxon>Bifurcata</taxon>
        <taxon>Unidentata</taxon>
        <taxon>Episquamata</taxon>
        <taxon>Toxicofera</taxon>
        <taxon>Serpentes</taxon>
        <taxon>Colubroidea</taxon>
        <taxon>Elapidae</taxon>
        <taxon>Elapinae</taxon>
        <taxon>Ophiophagus</taxon>
    </lineage>
</organism>
<dbReference type="SUPFAM" id="SSF50729">
    <property type="entry name" value="PH domain-like"/>
    <property type="match status" value="1"/>
</dbReference>
<dbReference type="InterPro" id="IPR011993">
    <property type="entry name" value="PH-like_dom_sf"/>
</dbReference>
<feature type="domain" description="ARHGAP20 PH" evidence="1">
    <location>
        <begin position="89"/>
        <end position="171"/>
    </location>
</feature>
<dbReference type="InterPro" id="IPR047887">
    <property type="entry name" value="ARHGAP20_PH"/>
</dbReference>
<proteinExistence type="predicted"/>
<dbReference type="OrthoDB" id="9994905at2759"/>